<gene>
    <name evidence="2" type="ORF">EWM59_05775</name>
</gene>
<feature type="transmembrane region" description="Helical" evidence="1">
    <location>
        <begin position="160"/>
        <end position="184"/>
    </location>
</feature>
<evidence type="ECO:0000256" key="1">
    <source>
        <dbReference type="SAM" id="Phobius"/>
    </source>
</evidence>
<evidence type="ECO:0000313" key="2">
    <source>
        <dbReference type="EMBL" id="RYU96659.1"/>
    </source>
</evidence>
<feature type="transmembrane region" description="Helical" evidence="1">
    <location>
        <begin position="128"/>
        <end position="154"/>
    </location>
</feature>
<dbReference type="OrthoDB" id="1121314at2"/>
<keyword evidence="1" id="KW-1133">Transmembrane helix</keyword>
<reference evidence="2 3" key="1">
    <citation type="submission" date="2019-02" db="EMBL/GenBank/DDBJ databases">
        <title>Bacterial novel species Emticicia sp. 17J42-9 isolated from soil.</title>
        <authorList>
            <person name="Jung H.-Y."/>
        </authorList>
    </citation>
    <scope>NUCLEOTIDE SEQUENCE [LARGE SCALE GENOMIC DNA]</scope>
    <source>
        <strain evidence="2 3">17J42-9</strain>
    </source>
</reference>
<evidence type="ECO:0000313" key="3">
    <source>
        <dbReference type="Proteomes" id="UP000293162"/>
    </source>
</evidence>
<dbReference type="EMBL" id="SEWF01000006">
    <property type="protein sequence ID" value="RYU96659.1"/>
    <property type="molecule type" value="Genomic_DNA"/>
</dbReference>
<keyword evidence="1" id="KW-0812">Transmembrane</keyword>
<feature type="transmembrane region" description="Helical" evidence="1">
    <location>
        <begin position="12"/>
        <end position="33"/>
    </location>
</feature>
<organism evidence="2 3">
    <name type="scientific">Emticicia agri</name>
    <dbReference type="NCBI Taxonomy" id="2492393"/>
    <lineage>
        <taxon>Bacteria</taxon>
        <taxon>Pseudomonadati</taxon>
        <taxon>Bacteroidota</taxon>
        <taxon>Cytophagia</taxon>
        <taxon>Cytophagales</taxon>
        <taxon>Leadbetterellaceae</taxon>
        <taxon>Emticicia</taxon>
    </lineage>
</organism>
<feature type="transmembrane region" description="Helical" evidence="1">
    <location>
        <begin position="245"/>
        <end position="268"/>
    </location>
</feature>
<dbReference type="RefSeq" id="WP_130019994.1">
    <property type="nucleotide sequence ID" value="NZ_SEWF01000006.1"/>
</dbReference>
<feature type="transmembrane region" description="Helical" evidence="1">
    <location>
        <begin position="275"/>
        <end position="293"/>
    </location>
</feature>
<name>A0A4Q5M3K5_9BACT</name>
<protein>
    <submittedName>
        <fullName evidence="2">Uncharacterized protein</fullName>
    </submittedName>
</protein>
<feature type="transmembrane region" description="Helical" evidence="1">
    <location>
        <begin position="217"/>
        <end position="239"/>
    </location>
</feature>
<keyword evidence="3" id="KW-1185">Reference proteome</keyword>
<sequence length="330" mass="37239">MQINSKIFTAKHGLWILKNILFSGVLYGVYLLLEQKGESIEAMLTHFRQIPFDSTIWVVLLLIPVNWAFEAWKWQRLATKVEKISFAEAYQGVLAGVALANFTPMMIGDYAGKILMLKTQKRTASIGAILLGNGMQLYVSLLFGVISYGYFVWVAQPEPLLLHISMVVLLCIFLLIGIWIAFSLQKLSFTTENKWLKYISPYLIVLKEYTLPEIRDVFLIATGRYIIFTIQFLLVLQVFNIHLPITVLIAGIGIIFLTKTLGAAFNFLGDLSMRAITSVYYFGYFGVSLSLITTATFTIWLMNVLVPVIIGSLFLLSLRFSTKKLKASAD</sequence>
<dbReference type="AlphaFoldDB" id="A0A4Q5M3K5"/>
<dbReference type="Proteomes" id="UP000293162">
    <property type="component" value="Unassembled WGS sequence"/>
</dbReference>
<proteinExistence type="predicted"/>
<feature type="transmembrane region" description="Helical" evidence="1">
    <location>
        <begin position="299"/>
        <end position="318"/>
    </location>
</feature>
<feature type="transmembrane region" description="Helical" evidence="1">
    <location>
        <begin position="54"/>
        <end position="69"/>
    </location>
</feature>
<keyword evidence="1" id="KW-0472">Membrane</keyword>
<comment type="caution">
    <text evidence="2">The sequence shown here is derived from an EMBL/GenBank/DDBJ whole genome shotgun (WGS) entry which is preliminary data.</text>
</comment>
<accession>A0A4Q5M3K5</accession>